<proteinExistence type="predicted"/>
<feature type="non-terminal residue" evidence="3">
    <location>
        <position position="1"/>
    </location>
</feature>
<feature type="region of interest" description="Disordered" evidence="1">
    <location>
        <begin position="126"/>
        <end position="154"/>
    </location>
</feature>
<evidence type="ECO:0000259" key="2">
    <source>
        <dbReference type="Pfam" id="PF03732"/>
    </source>
</evidence>
<accession>A0A371H4G8</accession>
<dbReference type="InterPro" id="IPR005162">
    <property type="entry name" value="Retrotrans_gag_dom"/>
</dbReference>
<evidence type="ECO:0000313" key="4">
    <source>
        <dbReference type="Proteomes" id="UP000257109"/>
    </source>
</evidence>
<dbReference type="PANTHER" id="PTHR35046">
    <property type="entry name" value="ZINC KNUCKLE (CCHC-TYPE) FAMILY PROTEIN"/>
    <property type="match status" value="1"/>
</dbReference>
<evidence type="ECO:0000313" key="3">
    <source>
        <dbReference type="EMBL" id="RDX97681.1"/>
    </source>
</evidence>
<comment type="caution">
    <text evidence="3">The sequence shown here is derived from an EMBL/GenBank/DDBJ whole genome shotgun (WGS) entry which is preliminary data.</text>
</comment>
<dbReference type="PANTHER" id="PTHR35046:SF9">
    <property type="entry name" value="RNA-DIRECTED DNA POLYMERASE"/>
    <property type="match status" value="1"/>
</dbReference>
<keyword evidence="4" id="KW-1185">Reference proteome</keyword>
<protein>
    <recommendedName>
        <fullName evidence="2">Retrotransposon gag domain-containing protein</fullName>
    </recommendedName>
</protein>
<dbReference type="OrthoDB" id="1934635at2759"/>
<organism evidence="3 4">
    <name type="scientific">Mucuna pruriens</name>
    <name type="common">Velvet bean</name>
    <name type="synonym">Dolichos pruriens</name>
    <dbReference type="NCBI Taxonomy" id="157652"/>
    <lineage>
        <taxon>Eukaryota</taxon>
        <taxon>Viridiplantae</taxon>
        <taxon>Streptophyta</taxon>
        <taxon>Embryophyta</taxon>
        <taxon>Tracheophyta</taxon>
        <taxon>Spermatophyta</taxon>
        <taxon>Magnoliopsida</taxon>
        <taxon>eudicotyledons</taxon>
        <taxon>Gunneridae</taxon>
        <taxon>Pentapetalae</taxon>
        <taxon>rosids</taxon>
        <taxon>fabids</taxon>
        <taxon>Fabales</taxon>
        <taxon>Fabaceae</taxon>
        <taxon>Papilionoideae</taxon>
        <taxon>50 kb inversion clade</taxon>
        <taxon>NPAAA clade</taxon>
        <taxon>indigoferoid/millettioid clade</taxon>
        <taxon>Phaseoleae</taxon>
        <taxon>Mucuna</taxon>
    </lineage>
</organism>
<dbReference type="Proteomes" id="UP000257109">
    <property type="component" value="Unassembled WGS sequence"/>
</dbReference>
<feature type="domain" description="Retrotransposon gag" evidence="2">
    <location>
        <begin position="18"/>
        <end position="91"/>
    </location>
</feature>
<gene>
    <name evidence="3" type="ORF">CR513_19523</name>
</gene>
<dbReference type="Pfam" id="PF03732">
    <property type="entry name" value="Retrotrans_gag"/>
    <property type="match status" value="1"/>
</dbReference>
<reference evidence="3" key="1">
    <citation type="submission" date="2018-05" db="EMBL/GenBank/DDBJ databases">
        <title>Draft genome of Mucuna pruriens seed.</title>
        <authorList>
            <person name="Nnadi N.E."/>
            <person name="Vos R."/>
            <person name="Hasami M.H."/>
            <person name="Devisetty U.K."/>
            <person name="Aguiy J.C."/>
        </authorList>
    </citation>
    <scope>NUCLEOTIDE SEQUENCE [LARGE SCALE GENOMIC DNA]</scope>
    <source>
        <strain evidence="3">JCA_2017</strain>
    </source>
</reference>
<feature type="compositionally biased region" description="Basic residues" evidence="1">
    <location>
        <begin position="142"/>
        <end position="154"/>
    </location>
</feature>
<name>A0A371H4G8_MUCPR</name>
<sequence>MDHAKRPRMDDNKQARIRSMRRASFESWEELKQEMRERFMSSYYKRDLFKMYQGSRNVEEYFKETEVMTIKAQIFESQKATMARFLHGLNRDIQGIMELYDYTSLTTLVHQASKVETQLKRHGRKSCPTIHSNWKGKDKKEKKLLRREKSPKKGRASFNCHHVEVCKVTIPNSNI</sequence>
<dbReference type="AlphaFoldDB" id="A0A371H4G8"/>
<evidence type="ECO:0000256" key="1">
    <source>
        <dbReference type="SAM" id="MobiDB-lite"/>
    </source>
</evidence>
<dbReference type="EMBL" id="QJKJ01003585">
    <property type="protein sequence ID" value="RDX97681.1"/>
    <property type="molecule type" value="Genomic_DNA"/>
</dbReference>